<evidence type="ECO:0000256" key="1">
    <source>
        <dbReference type="SAM" id="MobiDB-lite"/>
    </source>
</evidence>
<feature type="compositionally biased region" description="Polar residues" evidence="1">
    <location>
        <begin position="64"/>
        <end position="105"/>
    </location>
</feature>
<gene>
    <name evidence="3" type="ORF">CPB84DRAFT_1844359</name>
</gene>
<evidence type="ECO:0000259" key="2">
    <source>
        <dbReference type="Pfam" id="PF01693"/>
    </source>
</evidence>
<dbReference type="EMBL" id="JADNYJ010000018">
    <property type="protein sequence ID" value="KAF8906513.1"/>
    <property type="molecule type" value="Genomic_DNA"/>
</dbReference>
<dbReference type="Gene3D" id="3.40.970.10">
    <property type="entry name" value="Ribonuclease H1, N-terminal domain"/>
    <property type="match status" value="1"/>
</dbReference>
<protein>
    <recommendedName>
        <fullName evidence="2">Ribonuclease H1 N-terminal domain-containing protein</fullName>
    </recommendedName>
</protein>
<evidence type="ECO:0000313" key="4">
    <source>
        <dbReference type="Proteomes" id="UP000724874"/>
    </source>
</evidence>
<evidence type="ECO:0000313" key="3">
    <source>
        <dbReference type="EMBL" id="KAF8906513.1"/>
    </source>
</evidence>
<dbReference type="InterPro" id="IPR037056">
    <property type="entry name" value="RNase_H1_N_sf"/>
</dbReference>
<dbReference type="Pfam" id="PF01693">
    <property type="entry name" value="Cauli_VI"/>
    <property type="match status" value="1"/>
</dbReference>
<dbReference type="OrthoDB" id="3270804at2759"/>
<accession>A0A9P5NVD0</accession>
<dbReference type="Proteomes" id="UP000724874">
    <property type="component" value="Unassembled WGS sequence"/>
</dbReference>
<dbReference type="InterPro" id="IPR009027">
    <property type="entry name" value="Ribosomal_bL9/RNase_H1_N"/>
</dbReference>
<dbReference type="SUPFAM" id="SSF55658">
    <property type="entry name" value="L9 N-domain-like"/>
    <property type="match status" value="1"/>
</dbReference>
<comment type="caution">
    <text evidence="3">The sequence shown here is derived from an EMBL/GenBank/DDBJ whole genome shotgun (WGS) entry which is preliminary data.</text>
</comment>
<dbReference type="InterPro" id="IPR011320">
    <property type="entry name" value="RNase_H1_N"/>
</dbReference>
<feature type="domain" description="Ribonuclease H1 N-terminal" evidence="2">
    <location>
        <begin position="5"/>
        <end position="46"/>
    </location>
</feature>
<feature type="region of interest" description="Disordered" evidence="1">
    <location>
        <begin position="56"/>
        <end position="105"/>
    </location>
</feature>
<sequence>MAKRKWYVVTVGKDVGVFPTWLEAGPLVKGVSEALHQSFPTEGEARRIFAQAQARGETRIVESDASSNSPSRTTDRSITPNISRRLATSNDTLHSQGTPTYTSNTSAHVQLLSPALSRSASEPSSRFHRLEVIESVFKKNHDIGTGAQAQPSLGSTMSSPIISHAARQEDHEQASNVIVKTPTWLTSYPRRPHHSDEFQPLSPLNNEDIPLNTFVSESLVEVMPKPASAHLTHLYGTLGISNCHVQSPSVHLQDAESVGDSSIYLVSPHPDLLGLEMTYGYDVDPRSPIMHKSQVPELAFASSSLVFSRPSPSLKSERLPVQWGAPKSSLLFKSSS</sequence>
<organism evidence="3 4">
    <name type="scientific">Gymnopilus junonius</name>
    <name type="common">Spectacular rustgill mushroom</name>
    <name type="synonym">Gymnopilus spectabilis subsp. junonius</name>
    <dbReference type="NCBI Taxonomy" id="109634"/>
    <lineage>
        <taxon>Eukaryota</taxon>
        <taxon>Fungi</taxon>
        <taxon>Dikarya</taxon>
        <taxon>Basidiomycota</taxon>
        <taxon>Agaricomycotina</taxon>
        <taxon>Agaricomycetes</taxon>
        <taxon>Agaricomycetidae</taxon>
        <taxon>Agaricales</taxon>
        <taxon>Agaricineae</taxon>
        <taxon>Hymenogastraceae</taxon>
        <taxon>Gymnopilus</taxon>
    </lineage>
</organism>
<keyword evidence="4" id="KW-1185">Reference proteome</keyword>
<reference evidence="3" key="1">
    <citation type="submission" date="2020-11" db="EMBL/GenBank/DDBJ databases">
        <authorList>
            <consortium name="DOE Joint Genome Institute"/>
            <person name="Ahrendt S."/>
            <person name="Riley R."/>
            <person name="Andreopoulos W."/>
            <person name="LaButti K."/>
            <person name="Pangilinan J."/>
            <person name="Ruiz-duenas F.J."/>
            <person name="Barrasa J.M."/>
            <person name="Sanchez-Garcia M."/>
            <person name="Camarero S."/>
            <person name="Miyauchi S."/>
            <person name="Serrano A."/>
            <person name="Linde D."/>
            <person name="Babiker R."/>
            <person name="Drula E."/>
            <person name="Ayuso-Fernandez I."/>
            <person name="Pacheco R."/>
            <person name="Padilla G."/>
            <person name="Ferreira P."/>
            <person name="Barriuso J."/>
            <person name="Kellner H."/>
            <person name="Castanera R."/>
            <person name="Alfaro M."/>
            <person name="Ramirez L."/>
            <person name="Pisabarro A.G."/>
            <person name="Kuo A."/>
            <person name="Tritt A."/>
            <person name="Lipzen A."/>
            <person name="He G."/>
            <person name="Yan M."/>
            <person name="Ng V."/>
            <person name="Cullen D."/>
            <person name="Martin F."/>
            <person name="Rosso M.-N."/>
            <person name="Henrissat B."/>
            <person name="Hibbett D."/>
            <person name="Martinez A.T."/>
            <person name="Grigoriev I.V."/>
        </authorList>
    </citation>
    <scope>NUCLEOTIDE SEQUENCE</scope>
    <source>
        <strain evidence="3">AH 44721</strain>
    </source>
</reference>
<proteinExistence type="predicted"/>
<dbReference type="AlphaFoldDB" id="A0A9P5NVD0"/>
<name>A0A9P5NVD0_GYMJU</name>